<dbReference type="Proteomes" id="UP000619078">
    <property type="component" value="Unassembled WGS sequence"/>
</dbReference>
<feature type="transmembrane region" description="Helical" evidence="1">
    <location>
        <begin position="44"/>
        <end position="63"/>
    </location>
</feature>
<dbReference type="Pfam" id="PF19124">
    <property type="entry name" value="DUF5808"/>
    <property type="match status" value="1"/>
</dbReference>
<keyword evidence="1" id="KW-0812">Transmembrane</keyword>
<evidence type="ECO:0000313" key="4">
    <source>
        <dbReference type="Proteomes" id="UP000619078"/>
    </source>
</evidence>
<accession>A0A926NNS8</accession>
<dbReference type="EMBL" id="JACWMX010000003">
    <property type="protein sequence ID" value="MBD1393136.1"/>
    <property type="molecule type" value="Genomic_DNA"/>
</dbReference>
<dbReference type="InterPro" id="IPR043831">
    <property type="entry name" value="DUF5808"/>
</dbReference>
<keyword evidence="1" id="KW-1133">Transmembrane helix</keyword>
<feature type="domain" description="DUF5808" evidence="2">
    <location>
        <begin position="21"/>
        <end position="46"/>
    </location>
</feature>
<gene>
    <name evidence="3" type="ORF">IDJ76_08500</name>
</gene>
<dbReference type="RefSeq" id="WP_191162750.1">
    <property type="nucleotide sequence ID" value="NZ_JACWMX010000003.1"/>
</dbReference>
<keyword evidence="4" id="KW-1185">Reference proteome</keyword>
<comment type="caution">
    <text evidence="3">The sequence shown here is derived from an EMBL/GenBank/DDBJ whole genome shotgun (WGS) entry which is preliminary data.</text>
</comment>
<evidence type="ECO:0000256" key="1">
    <source>
        <dbReference type="SAM" id="Phobius"/>
    </source>
</evidence>
<proteinExistence type="predicted"/>
<protein>
    <recommendedName>
        <fullName evidence="2">DUF5808 domain-containing protein</fullName>
    </recommendedName>
</protein>
<name>A0A926NNS8_9SPHI</name>
<evidence type="ECO:0000259" key="2">
    <source>
        <dbReference type="Pfam" id="PF19124"/>
    </source>
</evidence>
<reference evidence="3" key="1">
    <citation type="submission" date="2020-09" db="EMBL/GenBank/DDBJ databases">
        <title>Novel species of Mucilaginibacter isolated from a glacier on the Tibetan Plateau.</title>
        <authorList>
            <person name="Liu Q."/>
            <person name="Xin Y.-H."/>
        </authorList>
    </citation>
    <scope>NUCLEOTIDE SEQUENCE</scope>
    <source>
        <strain evidence="3">ZB1P21</strain>
    </source>
</reference>
<sequence>MNELNNDDNSHWKWGLIYYNPHNPKLIINKRYGLGWTFNFAHKGTWLFLLMVIGVVVLVRILVD</sequence>
<keyword evidence="1" id="KW-0472">Membrane</keyword>
<evidence type="ECO:0000313" key="3">
    <source>
        <dbReference type="EMBL" id="MBD1393136.1"/>
    </source>
</evidence>
<organism evidence="3 4">
    <name type="scientific">Mucilaginibacter glaciei</name>
    <dbReference type="NCBI Taxonomy" id="2772109"/>
    <lineage>
        <taxon>Bacteria</taxon>
        <taxon>Pseudomonadati</taxon>
        <taxon>Bacteroidota</taxon>
        <taxon>Sphingobacteriia</taxon>
        <taxon>Sphingobacteriales</taxon>
        <taxon>Sphingobacteriaceae</taxon>
        <taxon>Mucilaginibacter</taxon>
    </lineage>
</organism>
<dbReference type="AlphaFoldDB" id="A0A926NNS8"/>